<accession>R0M8S5</accession>
<dbReference type="HOGENOM" id="CLU_3125492_0_0_1"/>
<keyword evidence="1" id="KW-0472">Membrane</keyword>
<evidence type="ECO:0000256" key="1">
    <source>
        <dbReference type="SAM" id="Phobius"/>
    </source>
</evidence>
<evidence type="ECO:0000313" key="2">
    <source>
        <dbReference type="EMBL" id="EOB14354.1"/>
    </source>
</evidence>
<keyword evidence="1" id="KW-1133">Transmembrane helix</keyword>
<protein>
    <submittedName>
        <fullName evidence="2">Uncharacterized protein</fullName>
    </submittedName>
</protein>
<keyword evidence="1" id="KW-0812">Transmembrane</keyword>
<dbReference type="Proteomes" id="UP000016927">
    <property type="component" value="Unassembled WGS sequence"/>
</dbReference>
<gene>
    <name evidence="2" type="ORF">NBO_29g0036</name>
</gene>
<dbReference type="VEuPathDB" id="MicrosporidiaDB:NBO_29g0036"/>
<dbReference type="AlphaFoldDB" id="R0M8S5"/>
<proteinExistence type="predicted"/>
<dbReference type="EMBL" id="KB908937">
    <property type="protein sequence ID" value="EOB14354.1"/>
    <property type="molecule type" value="Genomic_DNA"/>
</dbReference>
<feature type="transmembrane region" description="Helical" evidence="1">
    <location>
        <begin position="6"/>
        <end position="25"/>
    </location>
</feature>
<evidence type="ECO:0000313" key="3">
    <source>
        <dbReference type="Proteomes" id="UP000016927"/>
    </source>
</evidence>
<keyword evidence="3" id="KW-1185">Reference proteome</keyword>
<sequence>MLTAINATDVSMAIFVIVHYLISVFQQSKTKDYSIFIPFTLCFCTSWLAK</sequence>
<reference evidence="2 3" key="1">
    <citation type="journal article" date="2013" name="BMC Genomics">
        <title>Comparative genomics of parasitic silkworm microsporidia reveal an association between genome expansion and host adaptation.</title>
        <authorList>
            <person name="Pan G."/>
            <person name="Xu J."/>
            <person name="Li T."/>
            <person name="Xia Q."/>
            <person name="Liu S.L."/>
            <person name="Zhang G."/>
            <person name="Li S."/>
            <person name="Li C."/>
            <person name="Liu H."/>
            <person name="Yang L."/>
            <person name="Liu T."/>
            <person name="Zhang X."/>
            <person name="Wu Z."/>
            <person name="Fan W."/>
            <person name="Dang X."/>
            <person name="Xiang H."/>
            <person name="Tao M."/>
            <person name="Li Y."/>
            <person name="Hu J."/>
            <person name="Li Z."/>
            <person name="Lin L."/>
            <person name="Luo J."/>
            <person name="Geng L."/>
            <person name="Wang L."/>
            <person name="Long M."/>
            <person name="Wan Y."/>
            <person name="He N."/>
            <person name="Zhang Z."/>
            <person name="Lu C."/>
            <person name="Keeling P.J."/>
            <person name="Wang J."/>
            <person name="Xiang Z."/>
            <person name="Zhou Z."/>
        </authorList>
    </citation>
    <scope>NUCLEOTIDE SEQUENCE [LARGE SCALE GENOMIC DNA]</scope>
    <source>
        <strain evidence="3">CQ1 / CVCC 102059</strain>
    </source>
</reference>
<name>R0M8S5_NOSB1</name>
<organism evidence="2 3">
    <name type="scientific">Nosema bombycis (strain CQ1 / CVCC 102059)</name>
    <name type="common">Microsporidian parasite</name>
    <name type="synonym">Pebrine of silkworm</name>
    <dbReference type="NCBI Taxonomy" id="578461"/>
    <lineage>
        <taxon>Eukaryota</taxon>
        <taxon>Fungi</taxon>
        <taxon>Fungi incertae sedis</taxon>
        <taxon>Microsporidia</taxon>
        <taxon>Nosematidae</taxon>
        <taxon>Nosema</taxon>
    </lineage>
</organism>